<evidence type="ECO:0000256" key="2">
    <source>
        <dbReference type="SAM" id="MobiDB-lite"/>
    </source>
</evidence>
<protein>
    <recommendedName>
        <fullName evidence="5">Zinc finger PHD-type domain-containing protein</fullName>
    </recommendedName>
</protein>
<keyword evidence="1" id="KW-0175">Coiled coil</keyword>
<proteinExistence type="predicted"/>
<gene>
    <name evidence="3" type="ORF">ENUP19_0046G0049</name>
</gene>
<comment type="caution">
    <text evidence="3">The sequence shown here is derived from an EMBL/GenBank/DDBJ whole genome shotgun (WGS) entry which is preliminary data.</text>
</comment>
<feature type="compositionally biased region" description="Acidic residues" evidence="2">
    <location>
        <begin position="15"/>
        <end position="43"/>
    </location>
</feature>
<keyword evidence="4" id="KW-1185">Reference proteome</keyword>
<evidence type="ECO:0000313" key="3">
    <source>
        <dbReference type="EMBL" id="GAB1219899.1"/>
    </source>
</evidence>
<name>A0ABQ0DAM0_9EUKA</name>
<feature type="coiled-coil region" evidence="1">
    <location>
        <begin position="202"/>
        <end position="272"/>
    </location>
</feature>
<accession>A0ABQ0DAM0</accession>
<reference evidence="3 4" key="1">
    <citation type="journal article" date="2019" name="PLoS Negl. Trop. Dis.">
        <title>Whole genome sequencing of Entamoeba nuttalli reveals mammalian host-related molecular signatures and a novel octapeptide-repeat surface protein.</title>
        <authorList>
            <person name="Tanaka M."/>
            <person name="Makiuchi T."/>
            <person name="Komiyama T."/>
            <person name="Shiina T."/>
            <person name="Osaki K."/>
            <person name="Tachibana H."/>
        </authorList>
    </citation>
    <scope>NUCLEOTIDE SEQUENCE [LARGE SCALE GENOMIC DNA]</scope>
    <source>
        <strain evidence="3 4">P19-061405</strain>
    </source>
</reference>
<dbReference type="EMBL" id="BAAFRS010000046">
    <property type="protein sequence ID" value="GAB1219899.1"/>
    <property type="molecule type" value="Genomic_DNA"/>
</dbReference>
<evidence type="ECO:0000313" key="4">
    <source>
        <dbReference type="Proteomes" id="UP001628156"/>
    </source>
</evidence>
<dbReference type="Proteomes" id="UP001628156">
    <property type="component" value="Unassembled WGS sequence"/>
</dbReference>
<evidence type="ECO:0008006" key="5">
    <source>
        <dbReference type="Google" id="ProtNLM"/>
    </source>
</evidence>
<feature type="coiled-coil region" evidence="1">
    <location>
        <begin position="76"/>
        <end position="152"/>
    </location>
</feature>
<feature type="region of interest" description="Disordered" evidence="2">
    <location>
        <begin position="295"/>
        <end position="316"/>
    </location>
</feature>
<sequence>MAEKEPEESYYLSSETDESEESSTDSYSNEEFEEGKENAEIIESEDFREEDYSMDELVYMYRSAYHYSLDNFYNTLQEIKESYNAIIKENNTLKEDKQKLIQIYSSSKELIEELKKRDDCLTKQYDEILDKYEEEQRSHTKTIEELQELKKSELFGSTSANVIASLNIKIEHGKVENIEVVQSMNSMENDSLMKISLLEKTVEEKMRKEKILLEEKERITKERELEVQRINNEKNQMLHEKEELIEKQRIKEKEMQDQIQLMETQLKAKDELIMKKEKFIEESLIVQENKTRHSTAQSEVINESTTPKDEYNKTSRSVGVTPSFKLESKKSLMEISKQRTKKSLNEIVKAVKDFKNKGIGLSFNEPTEMEKYSISEFKLSKTPTPKKYLYANKTPFYISFTPIEGIEASPKELFLIKSKRNKSTELVSFNKRTRAERVIADNVLPNESINNDNFLVYHSNGRIIWYSYRKRTSTCLKFEQFKCFIPSIHDIYILNKTNELYRFADEKIIFVKKITYEFGINPYIVGTLLFSLKNKKINSYEIMTEKENNDSALNDISAFTICNNNIWLAMPMFNQIGIVSFNYQRIKTIPMNFTPSIMKVYGNYVFIAGRTHYSIISSIGNIVYNAEIKVSMIDSICLAESQHKRDCRMIILSNKELYDFGTKLQRHNIIKSEVVGTCCICGQNCMDLECCICHKKYHDKCFTKTMHEIEPCCEMK</sequence>
<evidence type="ECO:0000256" key="1">
    <source>
        <dbReference type="SAM" id="Coils"/>
    </source>
</evidence>
<feature type="compositionally biased region" description="Polar residues" evidence="2">
    <location>
        <begin position="295"/>
        <end position="305"/>
    </location>
</feature>
<organism evidence="3 4">
    <name type="scientific">Entamoeba nuttalli</name>
    <dbReference type="NCBI Taxonomy" id="412467"/>
    <lineage>
        <taxon>Eukaryota</taxon>
        <taxon>Amoebozoa</taxon>
        <taxon>Evosea</taxon>
        <taxon>Archamoebae</taxon>
        <taxon>Mastigamoebida</taxon>
        <taxon>Entamoebidae</taxon>
        <taxon>Entamoeba</taxon>
    </lineage>
</organism>
<feature type="region of interest" description="Disordered" evidence="2">
    <location>
        <begin position="1"/>
        <end position="43"/>
    </location>
</feature>